<feature type="transmembrane region" description="Helical" evidence="2">
    <location>
        <begin position="78"/>
        <end position="97"/>
    </location>
</feature>
<feature type="region of interest" description="Disordered" evidence="1">
    <location>
        <begin position="1"/>
        <end position="24"/>
    </location>
</feature>
<name>A0A267DR10_9PLAT</name>
<evidence type="ECO:0000256" key="1">
    <source>
        <dbReference type="SAM" id="MobiDB-lite"/>
    </source>
</evidence>
<evidence type="ECO:0000313" key="3">
    <source>
        <dbReference type="EMBL" id="PAA51731.1"/>
    </source>
</evidence>
<feature type="compositionally biased region" description="Low complexity" evidence="1">
    <location>
        <begin position="1"/>
        <end position="19"/>
    </location>
</feature>
<protein>
    <recommendedName>
        <fullName evidence="5">OCIA domain-containing protein</fullName>
    </recommendedName>
</protein>
<keyword evidence="2" id="KW-0472">Membrane</keyword>
<dbReference type="Proteomes" id="UP000215902">
    <property type="component" value="Unassembled WGS sequence"/>
</dbReference>
<keyword evidence="2" id="KW-1133">Transmembrane helix</keyword>
<comment type="caution">
    <text evidence="3">The sequence shown here is derived from an EMBL/GenBank/DDBJ whole genome shotgun (WGS) entry which is preliminary data.</text>
</comment>
<evidence type="ECO:0008006" key="5">
    <source>
        <dbReference type="Google" id="ProtNLM"/>
    </source>
</evidence>
<proteinExistence type="predicted"/>
<dbReference type="EMBL" id="NIVC01003369">
    <property type="protein sequence ID" value="PAA51731.1"/>
    <property type="molecule type" value="Genomic_DNA"/>
</dbReference>
<feature type="region of interest" description="Disordered" evidence="1">
    <location>
        <begin position="167"/>
        <end position="199"/>
    </location>
</feature>
<gene>
    <name evidence="3" type="ORF">BOX15_Mlig033299g3</name>
</gene>
<feature type="non-terminal residue" evidence="3">
    <location>
        <position position="1"/>
    </location>
</feature>
<evidence type="ECO:0000313" key="4">
    <source>
        <dbReference type="Proteomes" id="UP000215902"/>
    </source>
</evidence>
<keyword evidence="2" id="KW-0812">Transmembrane</keyword>
<feature type="transmembrane region" description="Helical" evidence="2">
    <location>
        <begin position="40"/>
        <end position="58"/>
    </location>
</feature>
<evidence type="ECO:0000256" key="2">
    <source>
        <dbReference type="SAM" id="Phobius"/>
    </source>
</evidence>
<accession>A0A267DR10</accession>
<dbReference type="AlphaFoldDB" id="A0A267DR10"/>
<organism evidence="3 4">
    <name type="scientific">Macrostomum lignano</name>
    <dbReference type="NCBI Taxonomy" id="282301"/>
    <lineage>
        <taxon>Eukaryota</taxon>
        <taxon>Metazoa</taxon>
        <taxon>Spiralia</taxon>
        <taxon>Lophotrochozoa</taxon>
        <taxon>Platyhelminthes</taxon>
        <taxon>Rhabditophora</taxon>
        <taxon>Macrostomorpha</taxon>
        <taxon>Macrostomida</taxon>
        <taxon>Macrostomidae</taxon>
        <taxon>Macrostomum</taxon>
    </lineage>
</organism>
<sequence length="199" mass="22794">ENSQTSTSSRQQPQSSAAAEESRELTHEDMVYMKKCRDESMVYGQLPLTGLFSGFVWYRHRAGYYNHLPFAAVLGRYFFALSTGIVLGLVAYVPLCLSRVTRVDMVDSVLQDRMLKLRSNQQLDENSRLRVPDIGPNEPFRDPYLKALGSEEGFTTYKQRRELSRQLARERPSNQQQEQQTAQLLPASNEHSEASLAWQ</sequence>
<reference evidence="3 4" key="1">
    <citation type="submission" date="2017-06" db="EMBL/GenBank/DDBJ databases">
        <title>A platform for efficient transgenesis in Macrostomum lignano, a flatworm model organism for stem cell research.</title>
        <authorList>
            <person name="Berezikov E."/>
        </authorList>
    </citation>
    <scope>NUCLEOTIDE SEQUENCE [LARGE SCALE GENOMIC DNA]</scope>
    <source>
        <strain evidence="3">DV1</strain>
        <tissue evidence="3">Whole organism</tissue>
    </source>
</reference>
<keyword evidence="4" id="KW-1185">Reference proteome</keyword>